<dbReference type="Pfam" id="PF16344">
    <property type="entry name" value="FecR_C"/>
    <property type="match status" value="1"/>
</dbReference>
<dbReference type="Gene3D" id="2.60.120.1440">
    <property type="match status" value="1"/>
</dbReference>
<evidence type="ECO:0000256" key="1">
    <source>
        <dbReference type="SAM" id="Phobius"/>
    </source>
</evidence>
<feature type="transmembrane region" description="Helical" evidence="1">
    <location>
        <begin position="74"/>
        <end position="92"/>
    </location>
</feature>
<sequence>MPKPDELELIRKYQDGTASEEEKALLETWYLHYNQQEDNQLSESEYQAISADIWKNLDHASRPAVIRRLNWSKLAIAAAILLFITIGTYFYVNKPYNRTPQQMAQNIMPGGDAAYLTLSDGKVIVLNKRNIGDLANEAGVTIKKTTPGELIYEADLQAEGVTAEKNTITTPNGGQYTVILSDGTKIWLNAGSSLTFPSRFTGDFREVDLKGEGYFEVAKDSSHPFHVLAGGQEISVLGTHFNVSAYSDEPSIRTTLVEGSVKVTHHGQSFMLSPNDRVTDQRKDGHLRLEHGIDADEDIAWKSGRFYFNNTAVSTVLRQVGRWYNLDIVYEGKVPGDFLSGSMSRNQDLSQVAKLLALTGIKFRIEGRKLIVQ</sequence>
<keyword evidence="1" id="KW-0472">Membrane</keyword>
<feature type="domain" description="Protein FecR C-terminal" evidence="3">
    <location>
        <begin position="305"/>
        <end position="372"/>
    </location>
</feature>
<gene>
    <name evidence="4" type="ORF">QE417_001420</name>
</gene>
<evidence type="ECO:0000259" key="3">
    <source>
        <dbReference type="Pfam" id="PF16344"/>
    </source>
</evidence>
<dbReference type="Gene3D" id="3.55.50.30">
    <property type="match status" value="1"/>
</dbReference>
<accession>A0ABU3GRE1</accession>
<evidence type="ECO:0000259" key="2">
    <source>
        <dbReference type="Pfam" id="PF04773"/>
    </source>
</evidence>
<dbReference type="InterPro" id="IPR032508">
    <property type="entry name" value="FecR_C"/>
</dbReference>
<keyword evidence="1 4" id="KW-0812">Transmembrane</keyword>
<keyword evidence="1" id="KW-1133">Transmembrane helix</keyword>
<evidence type="ECO:0000313" key="5">
    <source>
        <dbReference type="Proteomes" id="UP001258315"/>
    </source>
</evidence>
<organism evidence="4 5">
    <name type="scientific">Mucilaginibacter terrae</name>
    <dbReference type="NCBI Taxonomy" id="1955052"/>
    <lineage>
        <taxon>Bacteria</taxon>
        <taxon>Pseudomonadati</taxon>
        <taxon>Bacteroidota</taxon>
        <taxon>Sphingobacteriia</taxon>
        <taxon>Sphingobacteriales</taxon>
        <taxon>Sphingobacteriaceae</taxon>
        <taxon>Mucilaginibacter</taxon>
    </lineage>
</organism>
<protein>
    <submittedName>
        <fullName evidence="4">Transmembrane sensor</fullName>
    </submittedName>
</protein>
<feature type="domain" description="FecR protein" evidence="2">
    <location>
        <begin position="167"/>
        <end position="262"/>
    </location>
</feature>
<keyword evidence="5" id="KW-1185">Reference proteome</keyword>
<dbReference type="Pfam" id="PF04773">
    <property type="entry name" value="FecR"/>
    <property type="match status" value="1"/>
</dbReference>
<reference evidence="5" key="1">
    <citation type="submission" date="2023-07" db="EMBL/GenBank/DDBJ databases">
        <title>Functional and genomic diversity of the sorghum phyllosphere microbiome.</title>
        <authorList>
            <person name="Shade A."/>
        </authorList>
    </citation>
    <scope>NUCLEOTIDE SEQUENCE [LARGE SCALE GENOMIC DNA]</scope>
    <source>
        <strain evidence="5">SORGH_AS_0422</strain>
    </source>
</reference>
<dbReference type="EMBL" id="JAVLVU010000001">
    <property type="protein sequence ID" value="MDT3402348.1"/>
    <property type="molecule type" value="Genomic_DNA"/>
</dbReference>
<comment type="caution">
    <text evidence="4">The sequence shown here is derived from an EMBL/GenBank/DDBJ whole genome shotgun (WGS) entry which is preliminary data.</text>
</comment>
<dbReference type="InterPro" id="IPR012373">
    <property type="entry name" value="Ferrdict_sens_TM"/>
</dbReference>
<dbReference type="PIRSF" id="PIRSF018266">
    <property type="entry name" value="FecR"/>
    <property type="match status" value="1"/>
</dbReference>
<dbReference type="RefSeq" id="WP_311948738.1">
    <property type="nucleotide sequence ID" value="NZ_JAVLVU010000001.1"/>
</dbReference>
<dbReference type="Proteomes" id="UP001258315">
    <property type="component" value="Unassembled WGS sequence"/>
</dbReference>
<evidence type="ECO:0000313" key="4">
    <source>
        <dbReference type="EMBL" id="MDT3402348.1"/>
    </source>
</evidence>
<dbReference type="InterPro" id="IPR006860">
    <property type="entry name" value="FecR"/>
</dbReference>
<dbReference type="PANTHER" id="PTHR30273">
    <property type="entry name" value="PERIPLASMIC SIGNAL SENSOR AND SIGMA FACTOR ACTIVATOR FECR-RELATED"/>
    <property type="match status" value="1"/>
</dbReference>
<name>A0ABU3GRE1_9SPHI</name>
<dbReference type="PANTHER" id="PTHR30273:SF2">
    <property type="entry name" value="PROTEIN FECR"/>
    <property type="match status" value="1"/>
</dbReference>
<proteinExistence type="predicted"/>